<keyword evidence="6" id="KW-0675">Receptor</keyword>
<dbReference type="SMART" id="SM01381">
    <property type="entry name" value="7TM_GPCR_Srsx"/>
    <property type="match status" value="1"/>
</dbReference>
<comment type="similarity">
    <text evidence="6">Belongs to the G-protein coupled receptor 1 family.</text>
</comment>
<protein>
    <recommendedName>
        <fullName evidence="8">G-protein coupled receptors family 1 profile domain-containing protein</fullName>
    </recommendedName>
</protein>
<dbReference type="Proteomes" id="UP001159428">
    <property type="component" value="Unassembled WGS sequence"/>
</dbReference>
<evidence type="ECO:0000313" key="10">
    <source>
        <dbReference type="Proteomes" id="UP001159428"/>
    </source>
</evidence>
<dbReference type="SUPFAM" id="SSF81321">
    <property type="entry name" value="Family A G protein-coupled receptor-like"/>
    <property type="match status" value="1"/>
</dbReference>
<comment type="subcellular location">
    <subcellularLocation>
        <location evidence="1">Cell membrane</location>
        <topology evidence="1">Multi-pass membrane protein</topology>
    </subcellularLocation>
</comment>
<gene>
    <name evidence="9" type="ORF">PMEA_00014847</name>
</gene>
<accession>A0AAU9WZX1</accession>
<feature type="transmembrane region" description="Helical" evidence="7">
    <location>
        <begin position="214"/>
        <end position="232"/>
    </location>
</feature>
<evidence type="ECO:0000256" key="5">
    <source>
        <dbReference type="ARBA" id="ARBA00023136"/>
    </source>
</evidence>
<feature type="transmembrane region" description="Helical" evidence="7">
    <location>
        <begin position="131"/>
        <end position="151"/>
    </location>
</feature>
<evidence type="ECO:0000313" key="9">
    <source>
        <dbReference type="EMBL" id="CAH3131827.1"/>
    </source>
</evidence>
<dbReference type="EMBL" id="CALNXJ010000026">
    <property type="protein sequence ID" value="CAH3131827.1"/>
    <property type="molecule type" value="Genomic_DNA"/>
</dbReference>
<feature type="transmembrane region" description="Helical" evidence="7">
    <location>
        <begin position="90"/>
        <end position="110"/>
    </location>
</feature>
<reference evidence="9 10" key="1">
    <citation type="submission" date="2022-05" db="EMBL/GenBank/DDBJ databases">
        <authorList>
            <consortium name="Genoscope - CEA"/>
            <person name="William W."/>
        </authorList>
    </citation>
    <scope>NUCLEOTIDE SEQUENCE [LARGE SCALE GENOMIC DNA]</scope>
</reference>
<organism evidence="9 10">
    <name type="scientific">Pocillopora meandrina</name>
    <dbReference type="NCBI Taxonomy" id="46732"/>
    <lineage>
        <taxon>Eukaryota</taxon>
        <taxon>Metazoa</taxon>
        <taxon>Cnidaria</taxon>
        <taxon>Anthozoa</taxon>
        <taxon>Hexacorallia</taxon>
        <taxon>Scleractinia</taxon>
        <taxon>Astrocoeniina</taxon>
        <taxon>Pocilloporidae</taxon>
        <taxon>Pocillopora</taxon>
    </lineage>
</organism>
<name>A0AAU9WZX1_9CNID</name>
<dbReference type="Pfam" id="PF00001">
    <property type="entry name" value="7tm_1"/>
    <property type="match status" value="2"/>
</dbReference>
<keyword evidence="2" id="KW-1003">Cell membrane</keyword>
<dbReference type="InterPro" id="IPR017452">
    <property type="entry name" value="GPCR_Rhodpsn_7TM"/>
</dbReference>
<dbReference type="GO" id="GO:0005886">
    <property type="term" value="C:plasma membrane"/>
    <property type="evidence" value="ECO:0007669"/>
    <property type="project" value="UniProtKB-SubCell"/>
</dbReference>
<dbReference type="GO" id="GO:0004930">
    <property type="term" value="F:G protein-coupled receptor activity"/>
    <property type="evidence" value="ECO:0007669"/>
    <property type="project" value="UniProtKB-KW"/>
</dbReference>
<evidence type="ECO:0000256" key="7">
    <source>
        <dbReference type="SAM" id="Phobius"/>
    </source>
</evidence>
<keyword evidence="3 6" id="KW-0812">Transmembrane</keyword>
<dbReference type="PRINTS" id="PR00237">
    <property type="entry name" value="GPCRRHODOPSN"/>
</dbReference>
<evidence type="ECO:0000256" key="3">
    <source>
        <dbReference type="ARBA" id="ARBA00022692"/>
    </source>
</evidence>
<sequence length="335" mass="37883">HFSVLPYTFLVVQIVILIITCPFTIVLNVMVIYAVKKKRRLQTTSNIALACLATTDTIVGIFAYPIIISYEILILQGEISGEVCQLLDAARYLASVALFSSFVHLVLMTAERYIAIKYTLTHHGTITKTRVLIASVVAWIVSAVLQILGIIDRKISITVNNVFIVAFLAYIIFCNVMVYRETRRHERQIADQQVSVEARQNFLKDKKAFKVTRTVVVIVLFGYLPFMTFGVFNNTIEVAISTKVRYIVFNSVIFLALVNSLLNPLVYSVRLRQFRVALIEILLNKSQAEAEKFDDRRFGSVIEQIGKRNKDVNRVVNAADIELGTNQAGRQVRTN</sequence>
<evidence type="ECO:0000256" key="6">
    <source>
        <dbReference type="RuleBase" id="RU000688"/>
    </source>
</evidence>
<dbReference type="PANTHER" id="PTHR22750">
    <property type="entry name" value="G-PROTEIN COUPLED RECEPTOR"/>
    <property type="match status" value="1"/>
</dbReference>
<dbReference type="PROSITE" id="PS50262">
    <property type="entry name" value="G_PROTEIN_RECEP_F1_2"/>
    <property type="match status" value="1"/>
</dbReference>
<feature type="transmembrane region" description="Helical" evidence="7">
    <location>
        <begin position="244"/>
        <end position="266"/>
    </location>
</feature>
<evidence type="ECO:0000259" key="8">
    <source>
        <dbReference type="PROSITE" id="PS50262"/>
    </source>
</evidence>
<feature type="domain" description="G-protein coupled receptors family 1 profile" evidence="8">
    <location>
        <begin position="27"/>
        <end position="267"/>
    </location>
</feature>
<keyword evidence="10" id="KW-1185">Reference proteome</keyword>
<keyword evidence="4 7" id="KW-1133">Transmembrane helix</keyword>
<dbReference type="Gene3D" id="1.20.1070.10">
    <property type="entry name" value="Rhodopsin 7-helix transmembrane proteins"/>
    <property type="match status" value="1"/>
</dbReference>
<dbReference type="AlphaFoldDB" id="A0AAU9WZX1"/>
<feature type="transmembrane region" description="Helical" evidence="7">
    <location>
        <begin position="157"/>
        <end position="179"/>
    </location>
</feature>
<keyword evidence="5 7" id="KW-0472">Membrane</keyword>
<evidence type="ECO:0000256" key="1">
    <source>
        <dbReference type="ARBA" id="ARBA00004651"/>
    </source>
</evidence>
<keyword evidence="6" id="KW-0807">Transducer</keyword>
<feature type="non-terminal residue" evidence="9">
    <location>
        <position position="1"/>
    </location>
</feature>
<feature type="transmembrane region" description="Helical" evidence="7">
    <location>
        <begin position="47"/>
        <end position="70"/>
    </location>
</feature>
<comment type="caution">
    <text evidence="9">The sequence shown here is derived from an EMBL/GenBank/DDBJ whole genome shotgun (WGS) entry which is preliminary data.</text>
</comment>
<evidence type="ECO:0000256" key="4">
    <source>
        <dbReference type="ARBA" id="ARBA00022989"/>
    </source>
</evidence>
<feature type="transmembrane region" description="Helical" evidence="7">
    <location>
        <begin position="12"/>
        <end position="35"/>
    </location>
</feature>
<dbReference type="PROSITE" id="PS00237">
    <property type="entry name" value="G_PROTEIN_RECEP_F1_1"/>
    <property type="match status" value="1"/>
</dbReference>
<proteinExistence type="inferred from homology"/>
<dbReference type="InterPro" id="IPR000276">
    <property type="entry name" value="GPCR_Rhodpsn"/>
</dbReference>
<keyword evidence="6" id="KW-0297">G-protein coupled receptor</keyword>
<dbReference type="CDD" id="cd00637">
    <property type="entry name" value="7tm_classA_rhodopsin-like"/>
    <property type="match status" value="1"/>
</dbReference>
<evidence type="ECO:0000256" key="2">
    <source>
        <dbReference type="ARBA" id="ARBA00022475"/>
    </source>
</evidence>